<protein>
    <submittedName>
        <fullName evidence="1">Aspartyl-phosphate phosphatase Spo0E family protein</fullName>
    </submittedName>
</protein>
<accession>A0A494Z922</accession>
<proteinExistence type="predicted"/>
<evidence type="ECO:0000313" key="1">
    <source>
        <dbReference type="EMBL" id="RKQ19105.1"/>
    </source>
</evidence>
<dbReference type="GO" id="GO:0043937">
    <property type="term" value="P:regulation of sporulation"/>
    <property type="evidence" value="ECO:0007669"/>
    <property type="project" value="InterPro"/>
</dbReference>
<dbReference type="InterPro" id="IPR036638">
    <property type="entry name" value="HLH_DNA-bd_sf"/>
</dbReference>
<evidence type="ECO:0000313" key="2">
    <source>
        <dbReference type="Proteomes" id="UP000272238"/>
    </source>
</evidence>
<dbReference type="InterPro" id="IPR037208">
    <property type="entry name" value="Spo0E-like_sf"/>
</dbReference>
<sequence length="35" mass="4053">MIEIGRNKGLLHPETIKCSQELDVIMNQFQNLKPN</sequence>
<dbReference type="Pfam" id="PF09388">
    <property type="entry name" value="SpoOE-like"/>
    <property type="match status" value="1"/>
</dbReference>
<gene>
    <name evidence="1" type="ORF">D8M03_04345</name>
</gene>
<dbReference type="Gene3D" id="4.10.280.10">
    <property type="entry name" value="Helix-loop-helix DNA-binding domain"/>
    <property type="match status" value="1"/>
</dbReference>
<keyword evidence="2" id="KW-1185">Reference proteome</keyword>
<organism evidence="1 2">
    <name type="scientific">Ureibacillus endophyticus</name>
    <dbReference type="NCBI Taxonomy" id="1978490"/>
    <lineage>
        <taxon>Bacteria</taxon>
        <taxon>Bacillati</taxon>
        <taxon>Bacillota</taxon>
        <taxon>Bacilli</taxon>
        <taxon>Bacillales</taxon>
        <taxon>Caryophanaceae</taxon>
        <taxon>Ureibacillus</taxon>
    </lineage>
</organism>
<name>A0A494Z922_9BACL</name>
<dbReference type="InterPro" id="IPR018540">
    <property type="entry name" value="Spo0E-like"/>
</dbReference>
<reference evidence="1 2" key="1">
    <citation type="journal article" date="2016" name="Antonie Van Leeuwenhoek">
        <title>Lysinibacillus endophyticus sp. nov., an indole-3-acetic acid producing endophytic bacterium isolated from corn root (Zea mays cv. Xinken-5).</title>
        <authorList>
            <person name="Yu J."/>
            <person name="Guan X."/>
            <person name="Liu C."/>
            <person name="Xiang W."/>
            <person name="Yu Z."/>
            <person name="Liu X."/>
            <person name="Wang G."/>
        </authorList>
    </citation>
    <scope>NUCLEOTIDE SEQUENCE [LARGE SCALE GENOMIC DNA]</scope>
    <source>
        <strain evidence="1 2">DSM 100506</strain>
    </source>
</reference>
<dbReference type="EMBL" id="RBZN01000006">
    <property type="protein sequence ID" value="RKQ19105.1"/>
    <property type="molecule type" value="Genomic_DNA"/>
</dbReference>
<dbReference type="Proteomes" id="UP000272238">
    <property type="component" value="Unassembled WGS sequence"/>
</dbReference>
<dbReference type="GO" id="GO:0046983">
    <property type="term" value="F:protein dimerization activity"/>
    <property type="evidence" value="ECO:0007669"/>
    <property type="project" value="InterPro"/>
</dbReference>
<comment type="caution">
    <text evidence="1">The sequence shown here is derived from an EMBL/GenBank/DDBJ whole genome shotgun (WGS) entry which is preliminary data.</text>
</comment>
<dbReference type="AlphaFoldDB" id="A0A494Z922"/>
<dbReference type="OrthoDB" id="1684520at2"/>
<dbReference type="SUPFAM" id="SSF140500">
    <property type="entry name" value="BAS1536-like"/>
    <property type="match status" value="1"/>
</dbReference>